<dbReference type="PRINTS" id="PR00032">
    <property type="entry name" value="HTHARAC"/>
</dbReference>
<dbReference type="Pfam" id="PF02311">
    <property type="entry name" value="AraC_binding"/>
    <property type="match status" value="1"/>
</dbReference>
<dbReference type="InterPro" id="IPR018060">
    <property type="entry name" value="HTH_AraC"/>
</dbReference>
<evidence type="ECO:0000256" key="4">
    <source>
        <dbReference type="ARBA" id="ARBA00023159"/>
    </source>
</evidence>
<dbReference type="CDD" id="cd06124">
    <property type="entry name" value="cupin_NimR-like_N"/>
    <property type="match status" value="1"/>
</dbReference>
<keyword evidence="3" id="KW-0238">DNA-binding</keyword>
<dbReference type="Gene3D" id="2.60.120.10">
    <property type="entry name" value="Jelly Rolls"/>
    <property type="match status" value="1"/>
</dbReference>
<dbReference type="SUPFAM" id="SSF51182">
    <property type="entry name" value="RmlC-like cupins"/>
    <property type="match status" value="1"/>
</dbReference>
<keyword evidence="4" id="KW-0010">Activator</keyword>
<comment type="caution">
    <text evidence="8">The sequence shown here is derived from an EMBL/GenBank/DDBJ whole genome shotgun (WGS) entry which is preliminary data.</text>
</comment>
<evidence type="ECO:0000256" key="5">
    <source>
        <dbReference type="ARBA" id="ARBA00023163"/>
    </source>
</evidence>
<dbReference type="RefSeq" id="WP_081650807.1">
    <property type="nucleotide sequence ID" value="NZ_BRLH01000012.1"/>
</dbReference>
<dbReference type="Gene3D" id="1.10.10.60">
    <property type="entry name" value="Homeodomain-like"/>
    <property type="match status" value="1"/>
</dbReference>
<accession>A0AAV5N563</accession>
<dbReference type="InterPro" id="IPR020449">
    <property type="entry name" value="Tscrpt_reg_AraC-type_HTH"/>
</dbReference>
<dbReference type="SMART" id="SM00342">
    <property type="entry name" value="HTH_ARAC"/>
    <property type="match status" value="1"/>
</dbReference>
<feature type="domain" description="HTH araC/xylS-type" evidence="7">
    <location>
        <begin position="167"/>
        <end position="264"/>
    </location>
</feature>
<dbReference type="InterPro" id="IPR009057">
    <property type="entry name" value="Homeodomain-like_sf"/>
</dbReference>
<dbReference type="EMBL" id="BRLH01000012">
    <property type="protein sequence ID" value="GKX57236.1"/>
    <property type="molecule type" value="Genomic_DNA"/>
</dbReference>
<keyword evidence="5" id="KW-0804">Transcription</keyword>
<evidence type="ECO:0000256" key="1">
    <source>
        <dbReference type="ARBA" id="ARBA00022491"/>
    </source>
</evidence>
<dbReference type="Proteomes" id="UP001058124">
    <property type="component" value="Unassembled WGS sequence"/>
</dbReference>
<evidence type="ECO:0000256" key="6">
    <source>
        <dbReference type="ARBA" id="ARBA00044978"/>
    </source>
</evidence>
<dbReference type="GO" id="GO:0043565">
    <property type="term" value="F:sequence-specific DNA binding"/>
    <property type="evidence" value="ECO:0007669"/>
    <property type="project" value="InterPro"/>
</dbReference>
<dbReference type="AlphaFoldDB" id="A0AAV5N563"/>
<dbReference type="Pfam" id="PF12833">
    <property type="entry name" value="HTH_18"/>
    <property type="match status" value="1"/>
</dbReference>
<keyword evidence="1" id="KW-0678">Repressor</keyword>
<dbReference type="PANTHER" id="PTHR11019">
    <property type="entry name" value="HTH-TYPE TRANSCRIPTIONAL REGULATOR NIMR"/>
    <property type="match status" value="1"/>
</dbReference>
<sequence length="264" mass="29965">MKRALKRTPGSQRSSALESYPGGIAFFRNEEISADTEFVTHAHDWGQIICVKSGVIALDMGGQRILAPSGFAVWIPAGMEHSSYNHTHTRFRSINIHLRFCQRLPLAGRVLNLSPLCNQIIDTCFEREIETIKNRTEWRLCRVLIDELAAAPAEYSYLPGSEDKYLAPILRALEASPGDKRSLAQWAKQVYTTERTLARRCSQELGMSFSEWRQRLRFLYGVSLLDQGKTVQQVALEVGYSSASAFITMFQNISGTTPERYRRR</sequence>
<dbReference type="GO" id="GO:0003700">
    <property type="term" value="F:DNA-binding transcription factor activity"/>
    <property type="evidence" value="ECO:0007669"/>
    <property type="project" value="InterPro"/>
</dbReference>
<dbReference type="PROSITE" id="PS01124">
    <property type="entry name" value="HTH_ARAC_FAMILY_2"/>
    <property type="match status" value="1"/>
</dbReference>
<gene>
    <name evidence="8" type="ORF">SOASR030_33480</name>
</gene>
<evidence type="ECO:0000259" key="7">
    <source>
        <dbReference type="PROSITE" id="PS01124"/>
    </source>
</evidence>
<evidence type="ECO:0000256" key="2">
    <source>
        <dbReference type="ARBA" id="ARBA00023015"/>
    </source>
</evidence>
<evidence type="ECO:0000313" key="9">
    <source>
        <dbReference type="Proteomes" id="UP001058124"/>
    </source>
</evidence>
<dbReference type="FunFam" id="1.10.10.60:FF:000132">
    <property type="entry name" value="AraC family transcriptional regulator"/>
    <property type="match status" value="1"/>
</dbReference>
<dbReference type="InterPro" id="IPR003313">
    <property type="entry name" value="AraC-bd"/>
</dbReference>
<reference evidence="8" key="1">
    <citation type="submission" date="2022-06" db="EMBL/GenBank/DDBJ databases">
        <title>Draft genome sequences of Leminorella grimontii str. JCM5902.</title>
        <authorList>
            <person name="Wakabayashi Y."/>
            <person name="Kojima K."/>
        </authorList>
    </citation>
    <scope>NUCLEOTIDE SEQUENCE</scope>
    <source>
        <strain evidence="8">JCM 5902</strain>
    </source>
</reference>
<evidence type="ECO:0000256" key="3">
    <source>
        <dbReference type="ARBA" id="ARBA00023125"/>
    </source>
</evidence>
<keyword evidence="2" id="KW-0805">Transcription regulation</keyword>
<dbReference type="InterPro" id="IPR011051">
    <property type="entry name" value="RmlC_Cupin_sf"/>
</dbReference>
<organism evidence="8 9">
    <name type="scientific">Leminorella grimontii</name>
    <dbReference type="NCBI Taxonomy" id="82981"/>
    <lineage>
        <taxon>Bacteria</taxon>
        <taxon>Pseudomonadati</taxon>
        <taxon>Pseudomonadota</taxon>
        <taxon>Gammaproteobacteria</taxon>
        <taxon>Enterobacterales</taxon>
        <taxon>Budviciaceae</taxon>
        <taxon>Leminorella</taxon>
    </lineage>
</organism>
<protein>
    <recommendedName>
        <fullName evidence="6">Arabinose operon regulatory protein</fullName>
    </recommendedName>
</protein>
<keyword evidence="9" id="KW-1185">Reference proteome</keyword>
<proteinExistence type="predicted"/>
<name>A0AAV5N563_9GAMM</name>
<dbReference type="PANTHER" id="PTHR11019:SF190">
    <property type="entry name" value="ARAC-FAMILY REGULATORY PROTEIN"/>
    <property type="match status" value="1"/>
</dbReference>
<dbReference type="InterPro" id="IPR014710">
    <property type="entry name" value="RmlC-like_jellyroll"/>
</dbReference>
<dbReference type="SUPFAM" id="SSF46689">
    <property type="entry name" value="Homeodomain-like"/>
    <property type="match status" value="1"/>
</dbReference>
<evidence type="ECO:0000313" key="8">
    <source>
        <dbReference type="EMBL" id="GKX57236.1"/>
    </source>
</evidence>